<dbReference type="Proteomes" id="UP000242875">
    <property type="component" value="Unassembled WGS sequence"/>
</dbReference>
<dbReference type="InterPro" id="IPR044925">
    <property type="entry name" value="His-Me_finger_sf"/>
</dbReference>
<dbReference type="InterPro" id="IPR001604">
    <property type="entry name" value="Endo_G_ENPP1-like_dom"/>
</dbReference>
<gene>
    <name evidence="12" type="ORF">BZG36_00907</name>
</gene>
<organism evidence="12 13">
    <name type="scientific">Bifiguratus adelaidae</name>
    <dbReference type="NCBI Taxonomy" id="1938954"/>
    <lineage>
        <taxon>Eukaryota</taxon>
        <taxon>Fungi</taxon>
        <taxon>Fungi incertae sedis</taxon>
        <taxon>Mucoromycota</taxon>
        <taxon>Mucoromycotina</taxon>
        <taxon>Endogonomycetes</taxon>
        <taxon>Endogonales</taxon>
        <taxon>Endogonales incertae sedis</taxon>
        <taxon>Bifiguratus</taxon>
    </lineage>
</organism>
<evidence type="ECO:0000313" key="12">
    <source>
        <dbReference type="EMBL" id="OZJ05834.1"/>
    </source>
</evidence>
<evidence type="ECO:0000256" key="6">
    <source>
        <dbReference type="ARBA" id="ARBA00022801"/>
    </source>
</evidence>
<dbReference type="CDD" id="cd00091">
    <property type="entry name" value="NUC"/>
    <property type="match status" value="1"/>
</dbReference>
<comment type="cofactor">
    <cofactor evidence="1">
        <name>Mg(2+)</name>
        <dbReference type="ChEBI" id="CHEBI:18420"/>
    </cofactor>
</comment>
<proteinExistence type="inferred from homology"/>
<dbReference type="CDD" id="cd24163">
    <property type="entry name" value="RWDD2_C"/>
    <property type="match status" value="1"/>
</dbReference>
<dbReference type="InterPro" id="IPR016135">
    <property type="entry name" value="UBQ-conjugating_enzyme/RWD"/>
</dbReference>
<dbReference type="PROSITE" id="PS50908">
    <property type="entry name" value="RWD"/>
    <property type="match status" value="1"/>
</dbReference>
<evidence type="ECO:0000256" key="10">
    <source>
        <dbReference type="SAM" id="MobiDB-lite"/>
    </source>
</evidence>
<keyword evidence="6" id="KW-0378">Hydrolase</keyword>
<keyword evidence="3" id="KW-0540">Nuclease</keyword>
<dbReference type="GO" id="GO:0005634">
    <property type="term" value="C:nucleus"/>
    <property type="evidence" value="ECO:0007669"/>
    <property type="project" value="TreeGrafter"/>
</dbReference>
<dbReference type="GO" id="GO:0000014">
    <property type="term" value="F:single-stranded DNA endodeoxyribonuclease activity"/>
    <property type="evidence" value="ECO:0007669"/>
    <property type="project" value="TreeGrafter"/>
</dbReference>
<comment type="caution">
    <text evidence="12">The sequence shown here is derived from an EMBL/GenBank/DDBJ whole genome shotgun (WGS) entry which is preliminary data.</text>
</comment>
<accession>A0A261Y5U0</accession>
<dbReference type="InterPro" id="IPR059181">
    <property type="entry name" value="RWDD2A-B_C"/>
</dbReference>
<protein>
    <recommendedName>
        <fullName evidence="11">RWD domain-containing protein</fullName>
    </recommendedName>
</protein>
<dbReference type="AlphaFoldDB" id="A0A261Y5U0"/>
<dbReference type="InterPro" id="IPR006575">
    <property type="entry name" value="RWD_dom"/>
</dbReference>
<evidence type="ECO:0000256" key="9">
    <source>
        <dbReference type="PIRSR" id="PIRSR640255-2"/>
    </source>
</evidence>
<dbReference type="SMART" id="SM00477">
    <property type="entry name" value="NUC"/>
    <property type="match status" value="1"/>
</dbReference>
<dbReference type="InterPro" id="IPR044929">
    <property type="entry name" value="DNA/RNA_non-sp_Endonuclease_sf"/>
</dbReference>
<dbReference type="EMBL" id="MVBO01000009">
    <property type="protein sequence ID" value="OZJ05834.1"/>
    <property type="molecule type" value="Genomic_DNA"/>
</dbReference>
<evidence type="ECO:0000256" key="5">
    <source>
        <dbReference type="ARBA" id="ARBA00022759"/>
    </source>
</evidence>
<dbReference type="GO" id="GO:0046872">
    <property type="term" value="F:metal ion binding"/>
    <property type="evidence" value="ECO:0007669"/>
    <property type="project" value="UniProtKB-KW"/>
</dbReference>
<feature type="compositionally biased region" description="Basic and acidic residues" evidence="10">
    <location>
        <begin position="98"/>
        <end position="108"/>
    </location>
</feature>
<dbReference type="OrthoDB" id="5418055at2759"/>
<dbReference type="SMART" id="SM00892">
    <property type="entry name" value="Endonuclease_NS"/>
    <property type="match status" value="1"/>
</dbReference>
<dbReference type="InterPro" id="IPR018524">
    <property type="entry name" value="DNA/RNA_endonuclease_AS"/>
</dbReference>
<dbReference type="Gene3D" id="3.10.110.10">
    <property type="entry name" value="Ubiquitin Conjugating Enzyme"/>
    <property type="match status" value="1"/>
</dbReference>
<dbReference type="Pfam" id="PF01223">
    <property type="entry name" value="Endonuclease_NS"/>
    <property type="match status" value="1"/>
</dbReference>
<keyword evidence="4 9" id="KW-0479">Metal-binding</keyword>
<evidence type="ECO:0000256" key="4">
    <source>
        <dbReference type="ARBA" id="ARBA00022723"/>
    </source>
</evidence>
<dbReference type="PANTHER" id="PTHR13966">
    <property type="entry name" value="ENDONUCLEASE RELATED"/>
    <property type="match status" value="1"/>
</dbReference>
<dbReference type="Gene3D" id="3.40.570.10">
    <property type="entry name" value="Extracellular Endonuclease, subunit A"/>
    <property type="match status" value="1"/>
</dbReference>
<dbReference type="GO" id="GO:0005743">
    <property type="term" value="C:mitochondrial inner membrane"/>
    <property type="evidence" value="ECO:0007669"/>
    <property type="project" value="TreeGrafter"/>
</dbReference>
<evidence type="ECO:0000256" key="3">
    <source>
        <dbReference type="ARBA" id="ARBA00022722"/>
    </source>
</evidence>
<feature type="domain" description="RWD" evidence="11">
    <location>
        <begin position="480"/>
        <end position="592"/>
    </location>
</feature>
<keyword evidence="7" id="KW-0460">Magnesium</keyword>
<reference evidence="12 13" key="1">
    <citation type="journal article" date="2017" name="Mycologia">
        <title>Bifiguratus adelaidae, gen. et sp. nov., a new member of Mucoromycotina in endophytic and soil-dwelling habitats.</title>
        <authorList>
            <person name="Torres-Cruz T.J."/>
            <person name="Billingsley Tobias T.L."/>
            <person name="Almatruk M."/>
            <person name="Hesse C."/>
            <person name="Kuske C.R."/>
            <person name="Desiro A."/>
            <person name="Benucci G.M."/>
            <person name="Bonito G."/>
            <person name="Stajich J.E."/>
            <person name="Dunlap C."/>
            <person name="Arnold A.E."/>
            <person name="Porras-Alfaro A."/>
        </authorList>
    </citation>
    <scope>NUCLEOTIDE SEQUENCE [LARGE SCALE GENOMIC DNA]</scope>
    <source>
        <strain evidence="12 13">AZ0501</strain>
    </source>
</reference>
<comment type="similarity">
    <text evidence="2">Belongs to the DNA/RNA non-specific endonuclease family.</text>
</comment>
<evidence type="ECO:0000256" key="2">
    <source>
        <dbReference type="ARBA" id="ARBA00010052"/>
    </source>
</evidence>
<dbReference type="InterPro" id="IPR020821">
    <property type="entry name" value="ENPP1-3/EXOG-like_nuc-like"/>
</dbReference>
<evidence type="ECO:0000256" key="7">
    <source>
        <dbReference type="ARBA" id="ARBA00022842"/>
    </source>
</evidence>
<dbReference type="PANTHER" id="PTHR13966:SF5">
    <property type="entry name" value="ENDONUCLEASE G, MITOCHONDRIAL"/>
    <property type="match status" value="1"/>
</dbReference>
<evidence type="ECO:0000256" key="1">
    <source>
        <dbReference type="ARBA" id="ARBA00001946"/>
    </source>
</evidence>
<dbReference type="SUPFAM" id="SSF54060">
    <property type="entry name" value="His-Me finger endonucleases"/>
    <property type="match status" value="1"/>
</dbReference>
<dbReference type="PROSITE" id="PS01070">
    <property type="entry name" value="NUCLEASE_NON_SPEC"/>
    <property type="match status" value="1"/>
</dbReference>
<dbReference type="GO" id="GO:0004521">
    <property type="term" value="F:RNA endonuclease activity"/>
    <property type="evidence" value="ECO:0007669"/>
    <property type="project" value="TreeGrafter"/>
</dbReference>
<feature type="region of interest" description="Disordered" evidence="10">
    <location>
        <begin position="98"/>
        <end position="119"/>
    </location>
</feature>
<name>A0A261Y5U0_9FUNG</name>
<evidence type="ECO:0000313" key="13">
    <source>
        <dbReference type="Proteomes" id="UP000242875"/>
    </source>
</evidence>
<feature type="binding site" evidence="9">
    <location>
        <position position="177"/>
    </location>
    <ligand>
        <name>Mg(2+)</name>
        <dbReference type="ChEBI" id="CHEBI:18420"/>
        <note>catalytic</note>
    </ligand>
</feature>
<keyword evidence="5" id="KW-0255">Endonuclease</keyword>
<dbReference type="GO" id="GO:0003676">
    <property type="term" value="F:nucleic acid binding"/>
    <property type="evidence" value="ECO:0007669"/>
    <property type="project" value="InterPro"/>
</dbReference>
<keyword evidence="13" id="KW-1185">Reference proteome</keyword>
<dbReference type="InterPro" id="IPR040255">
    <property type="entry name" value="Non-specific_endonuclease"/>
</dbReference>
<evidence type="ECO:0000256" key="8">
    <source>
        <dbReference type="PIRSR" id="PIRSR640255-1"/>
    </source>
</evidence>
<dbReference type="Pfam" id="PF05773">
    <property type="entry name" value="RWD"/>
    <property type="match status" value="1"/>
</dbReference>
<dbReference type="SUPFAM" id="SSF54495">
    <property type="entry name" value="UBC-like"/>
    <property type="match status" value="1"/>
</dbReference>
<sequence length="758" mass="84605">MERIGLLLGGAAIGAAGMVAVQSMTDKKAVPTVRPPMPAPAAQSGPAIPTQPPNRIELAKEILPFGIPGPISDVIYRTGYISSFNRRDRNPNWTAEHLTADKLSRRDGSGGGDRQNSQFKEDVMVPVQFRARMADYFRSGYDRGHMVPAADCKQSQQAMNDTFYLTNIAPQVGDGFNRDYWAHFENFTRQLTKQFSDVWVYTGPLYLPHQDPISKKWFVKYEVISNPDPNVAVPTHFYKVIMTLDKRGNYATAAFVLPNAPIANETPLETFKVPIDAVERASGLVFFDRFPGKVTGVAGSGPLPGVRELCRETQCRIVVNEFLEAKKRQEKAQARLPNNSDAQTCNELPTFMQTDFPATPPQDLTVVSQAYPTPDRAYAPDTTPRQPYAWPSPTEHMSICPPSPDPTASLQPSTCNTAYTTTSVSSDVEVEEQLMALAVDTEMMDTEPPADKRKARFSRKPIFSMGYRADSTWMDPRQWEELSLLEAMFTTQELVLDASDKTSLATFQASGQLPTPRTVELQIRLADGVWLAVSEPVGYPSVSPTCTITGANIARQRQAELNQLVKDVVAEQPQDVVLLTVYETVKEHWQAQEDDKTEATTPPPPTRRYTLACTLIWTHHLLSQQKRKHIVEWAQELDLWGEDRYSKPGYPGIIVVQGLINNVEEYTKRLKACDGGFRSAALKWQAITVRGEETEEIEAEQDMAPDALREWLSSRLLLRLGRSVPGVTEVESMSELSACMQQANKEALFLTALKLDKR</sequence>
<feature type="active site" description="Proton acceptor" evidence="8">
    <location>
        <position position="145"/>
    </location>
</feature>
<dbReference type="GO" id="GO:0006309">
    <property type="term" value="P:apoptotic DNA fragmentation"/>
    <property type="evidence" value="ECO:0007669"/>
    <property type="project" value="TreeGrafter"/>
</dbReference>
<evidence type="ECO:0000259" key="11">
    <source>
        <dbReference type="PROSITE" id="PS50908"/>
    </source>
</evidence>